<dbReference type="InterPro" id="IPR049730">
    <property type="entry name" value="SNF2/RAD54-like_C"/>
</dbReference>
<evidence type="ECO:0000256" key="5">
    <source>
        <dbReference type="SAM" id="MobiDB-lite"/>
    </source>
</evidence>
<keyword evidence="4" id="KW-0067">ATP-binding</keyword>
<dbReference type="PROSITE" id="PS51192">
    <property type="entry name" value="HELICASE_ATP_BIND_1"/>
    <property type="match status" value="1"/>
</dbReference>
<evidence type="ECO:0000256" key="2">
    <source>
        <dbReference type="ARBA" id="ARBA00022801"/>
    </source>
</evidence>
<feature type="domain" description="Helicase C-terminal" evidence="7">
    <location>
        <begin position="439"/>
        <end position="598"/>
    </location>
</feature>
<dbReference type="PROSITE" id="PS51467">
    <property type="entry name" value="HARP"/>
    <property type="match status" value="1"/>
</dbReference>
<dbReference type="SMART" id="SM00487">
    <property type="entry name" value="DEXDc"/>
    <property type="match status" value="1"/>
</dbReference>
<dbReference type="PANTHER" id="PTHR45766:SF3">
    <property type="entry name" value="DNA ANNEALING HELICASE AND ENDONUCLEASE ZRANB3"/>
    <property type="match status" value="1"/>
</dbReference>
<dbReference type="STRING" id="33097.A0A150GHR1"/>
<name>A0A150GHR1_GONPE</name>
<accession>A0A150GHR1</accession>
<feature type="region of interest" description="Disordered" evidence="5">
    <location>
        <begin position="651"/>
        <end position="736"/>
    </location>
</feature>
<comment type="caution">
    <text evidence="9">The sequence shown here is derived from an EMBL/GenBank/DDBJ whole genome shotgun (WGS) entry which is preliminary data.</text>
</comment>
<evidence type="ECO:0000259" key="7">
    <source>
        <dbReference type="PROSITE" id="PS51194"/>
    </source>
</evidence>
<dbReference type="EMBL" id="LSYV01000025">
    <property type="protein sequence ID" value="KXZ48890.1"/>
    <property type="molecule type" value="Genomic_DNA"/>
</dbReference>
<organism evidence="9 10">
    <name type="scientific">Gonium pectorale</name>
    <name type="common">Green alga</name>
    <dbReference type="NCBI Taxonomy" id="33097"/>
    <lineage>
        <taxon>Eukaryota</taxon>
        <taxon>Viridiplantae</taxon>
        <taxon>Chlorophyta</taxon>
        <taxon>core chlorophytes</taxon>
        <taxon>Chlorophyceae</taxon>
        <taxon>CS clade</taxon>
        <taxon>Chlamydomonadales</taxon>
        <taxon>Volvocaceae</taxon>
        <taxon>Gonium</taxon>
    </lineage>
</organism>
<dbReference type="GO" id="GO:0031297">
    <property type="term" value="P:replication fork processing"/>
    <property type="evidence" value="ECO:0007669"/>
    <property type="project" value="TreeGrafter"/>
</dbReference>
<evidence type="ECO:0000256" key="1">
    <source>
        <dbReference type="ARBA" id="ARBA00022741"/>
    </source>
</evidence>
<evidence type="ECO:0000256" key="3">
    <source>
        <dbReference type="ARBA" id="ARBA00022806"/>
    </source>
</evidence>
<gene>
    <name evidence="9" type="ORF">GPECTOR_24g179</name>
</gene>
<evidence type="ECO:0000313" key="10">
    <source>
        <dbReference type="Proteomes" id="UP000075714"/>
    </source>
</evidence>
<dbReference type="InterPro" id="IPR038718">
    <property type="entry name" value="SNF2-like_sf"/>
</dbReference>
<feature type="domain" description="Helicase ATP-binding" evidence="6">
    <location>
        <begin position="151"/>
        <end position="311"/>
    </location>
</feature>
<dbReference type="CDD" id="cd18793">
    <property type="entry name" value="SF2_C_SNF"/>
    <property type="match status" value="1"/>
</dbReference>
<proteinExistence type="predicted"/>
<sequence length="736" mass="79980">MAPALDEEDDADYDFDVDSVLAKHLRQVTLSAMLTLEDSKRFGVKVEYHEGLKAVFSLIPGNAYDSSQRSWLFPLSQYRHVMDAMSDGRLRTRGVQLNMQPSLPDFVTNILKEAASRCNDEHLYDKLTRRSHESEMTLDERMMPFQREGVRHALRLGGRVLIGDEMGLGKTVQACCLLRCYSEDWPALVVVPKSLRDAWADALFAWLKLTDSEVFVIHNVKDADQLGPSFKPKVVVVSYDSLMRCPAKLRAMKFRVVVLDEAHYIKNSKAQRTKEAMPLLQDAKRVVLLTGTPALSKPAELVPLLQALMPSAGIKPTNFCERYSIPDKRYPGKFYGARNEPELNKLLAGTVMVRRLKKDVLHDLPAKRRQQIFIRLPDAQTKQVQALSREVEGLRAVMKSMDAAGGGAGMQGIAHEKQQAIMHLWRETAKLKVAAVSEYCADLLAEGRDAPKFLVFAHHQVLLDGVEQQVKACKVKYIRIDGQTSSEERAAGVSRFQNDEDVKVAILSIKAAGVGLTMTASSLVVFAELSWVPGDITQAEDRCHRIGQSSSVNVHFLLVRGSVDEIMWDTVQNKLGNVGKVLDGSGASIKVDATRELRGYSHIGAQAARPGGPSSGGGEEAFSDSDRDFVTTAGGGAAAAAGVVAGPANNAPAAGPAGARKSPLGGHGGGCRSLTPTAGGSSRRISDFFAPVARHADGKAPAGATKPAPGKGLKRGREAGGVIEVPSDDERDFKKR</sequence>
<dbReference type="GO" id="GO:0004386">
    <property type="term" value="F:helicase activity"/>
    <property type="evidence" value="ECO:0007669"/>
    <property type="project" value="UniProtKB-KW"/>
</dbReference>
<dbReference type="PROSITE" id="PS51194">
    <property type="entry name" value="HELICASE_CTER"/>
    <property type="match status" value="1"/>
</dbReference>
<reference evidence="10" key="1">
    <citation type="journal article" date="2016" name="Nat. Commun.">
        <title>The Gonium pectorale genome demonstrates co-option of cell cycle regulation during the evolution of multicellularity.</title>
        <authorList>
            <person name="Hanschen E.R."/>
            <person name="Marriage T.N."/>
            <person name="Ferris P.J."/>
            <person name="Hamaji T."/>
            <person name="Toyoda A."/>
            <person name="Fujiyama A."/>
            <person name="Neme R."/>
            <person name="Noguchi H."/>
            <person name="Minakuchi Y."/>
            <person name="Suzuki M."/>
            <person name="Kawai-Toyooka H."/>
            <person name="Smith D.R."/>
            <person name="Sparks H."/>
            <person name="Anderson J."/>
            <person name="Bakaric R."/>
            <person name="Luria V."/>
            <person name="Karger A."/>
            <person name="Kirschner M.W."/>
            <person name="Durand P.M."/>
            <person name="Michod R.E."/>
            <person name="Nozaki H."/>
            <person name="Olson B.J."/>
        </authorList>
    </citation>
    <scope>NUCLEOTIDE SEQUENCE [LARGE SCALE GENOMIC DNA]</scope>
    <source>
        <strain evidence="10">NIES-2863</strain>
    </source>
</reference>
<protein>
    <submittedName>
        <fullName evidence="9">Uncharacterized protein</fullName>
    </submittedName>
</protein>
<dbReference type="GO" id="GO:0006281">
    <property type="term" value="P:DNA repair"/>
    <property type="evidence" value="ECO:0007669"/>
    <property type="project" value="TreeGrafter"/>
</dbReference>
<evidence type="ECO:0000256" key="4">
    <source>
        <dbReference type="ARBA" id="ARBA00022840"/>
    </source>
</evidence>
<dbReference type="GO" id="GO:0043596">
    <property type="term" value="C:nuclear replication fork"/>
    <property type="evidence" value="ECO:0007669"/>
    <property type="project" value="TreeGrafter"/>
</dbReference>
<dbReference type="Pfam" id="PF00271">
    <property type="entry name" value="Helicase_C"/>
    <property type="match status" value="1"/>
</dbReference>
<keyword evidence="10" id="KW-1185">Reference proteome</keyword>
<dbReference type="OrthoDB" id="2801544at2759"/>
<dbReference type="InterPro" id="IPR010003">
    <property type="entry name" value="HARP_dom"/>
</dbReference>
<evidence type="ECO:0000259" key="8">
    <source>
        <dbReference type="PROSITE" id="PS51467"/>
    </source>
</evidence>
<keyword evidence="1" id="KW-0547">Nucleotide-binding</keyword>
<evidence type="ECO:0000259" key="6">
    <source>
        <dbReference type="PROSITE" id="PS51192"/>
    </source>
</evidence>
<feature type="domain" description="HARP" evidence="8">
    <location>
        <begin position="24"/>
        <end position="104"/>
    </location>
</feature>
<feature type="region of interest" description="Disordered" evidence="5">
    <location>
        <begin position="603"/>
        <end position="626"/>
    </location>
</feature>
<dbReference type="SMART" id="SM00490">
    <property type="entry name" value="HELICc"/>
    <property type="match status" value="1"/>
</dbReference>
<dbReference type="SUPFAM" id="SSF52540">
    <property type="entry name" value="P-loop containing nucleoside triphosphate hydrolases"/>
    <property type="match status" value="2"/>
</dbReference>
<dbReference type="InterPro" id="IPR001650">
    <property type="entry name" value="Helicase_C-like"/>
</dbReference>
<dbReference type="Gene3D" id="3.40.50.10810">
    <property type="entry name" value="Tandem AAA-ATPase domain"/>
    <property type="match status" value="1"/>
</dbReference>
<evidence type="ECO:0000313" key="9">
    <source>
        <dbReference type="EMBL" id="KXZ48890.1"/>
    </source>
</evidence>
<dbReference type="InterPro" id="IPR027417">
    <property type="entry name" value="P-loop_NTPase"/>
</dbReference>
<keyword evidence="2" id="KW-0378">Hydrolase</keyword>
<keyword evidence="3" id="KW-0347">Helicase</keyword>
<dbReference type="InterPro" id="IPR000330">
    <property type="entry name" value="SNF2_N"/>
</dbReference>
<dbReference type="Pfam" id="PF00176">
    <property type="entry name" value="SNF2-rel_dom"/>
    <property type="match status" value="1"/>
</dbReference>
<dbReference type="AlphaFoldDB" id="A0A150GHR1"/>
<dbReference type="Proteomes" id="UP000075714">
    <property type="component" value="Unassembled WGS sequence"/>
</dbReference>
<dbReference type="GO" id="GO:0004520">
    <property type="term" value="F:DNA endonuclease activity"/>
    <property type="evidence" value="ECO:0007669"/>
    <property type="project" value="TreeGrafter"/>
</dbReference>
<dbReference type="InterPro" id="IPR014001">
    <property type="entry name" value="Helicase_ATP-bd"/>
</dbReference>
<dbReference type="GO" id="GO:0005524">
    <property type="term" value="F:ATP binding"/>
    <property type="evidence" value="ECO:0007669"/>
    <property type="project" value="UniProtKB-KW"/>
</dbReference>
<dbReference type="Pfam" id="PF07443">
    <property type="entry name" value="HARP"/>
    <property type="match status" value="1"/>
</dbReference>
<dbReference type="Gene3D" id="3.40.50.300">
    <property type="entry name" value="P-loop containing nucleotide triphosphate hydrolases"/>
    <property type="match status" value="1"/>
</dbReference>
<feature type="compositionally biased region" description="Low complexity" evidence="5">
    <location>
        <begin position="699"/>
        <end position="711"/>
    </location>
</feature>
<dbReference type="GO" id="GO:0016787">
    <property type="term" value="F:hydrolase activity"/>
    <property type="evidence" value="ECO:0007669"/>
    <property type="project" value="UniProtKB-KW"/>
</dbReference>
<dbReference type="PANTHER" id="PTHR45766">
    <property type="entry name" value="DNA ANNEALING HELICASE AND ENDONUCLEASE ZRANB3 FAMILY MEMBER"/>
    <property type="match status" value="1"/>
</dbReference>